<sequence length="82" mass="9430">MMKCDTQISDDDVNCWQAWIRDRLGGLVVSDIVCFIGENSCEDIRELDNARISAVFGETGEKCKSWHIYSTIVVFETDCRQY</sequence>
<keyword evidence="2" id="KW-1185">Reference proteome</keyword>
<evidence type="ECO:0000313" key="2">
    <source>
        <dbReference type="Proteomes" id="UP000024635"/>
    </source>
</evidence>
<protein>
    <submittedName>
        <fullName evidence="1">Uncharacterized protein</fullName>
    </submittedName>
</protein>
<dbReference type="AlphaFoldDB" id="A0A016V1Z1"/>
<gene>
    <name evidence="1" type="primary">Acey_s0019.g3839</name>
    <name evidence="1" type="ORF">Y032_0019g3839</name>
</gene>
<dbReference type="Proteomes" id="UP000024635">
    <property type="component" value="Unassembled WGS sequence"/>
</dbReference>
<organism evidence="1 2">
    <name type="scientific">Ancylostoma ceylanicum</name>
    <dbReference type="NCBI Taxonomy" id="53326"/>
    <lineage>
        <taxon>Eukaryota</taxon>
        <taxon>Metazoa</taxon>
        <taxon>Ecdysozoa</taxon>
        <taxon>Nematoda</taxon>
        <taxon>Chromadorea</taxon>
        <taxon>Rhabditida</taxon>
        <taxon>Rhabditina</taxon>
        <taxon>Rhabditomorpha</taxon>
        <taxon>Strongyloidea</taxon>
        <taxon>Ancylostomatidae</taxon>
        <taxon>Ancylostomatinae</taxon>
        <taxon>Ancylostoma</taxon>
    </lineage>
</organism>
<proteinExistence type="predicted"/>
<reference evidence="2" key="1">
    <citation type="journal article" date="2015" name="Nat. Genet.">
        <title>The genome and transcriptome of the zoonotic hookworm Ancylostoma ceylanicum identify infection-specific gene families.</title>
        <authorList>
            <person name="Schwarz E.M."/>
            <person name="Hu Y."/>
            <person name="Antoshechkin I."/>
            <person name="Miller M.M."/>
            <person name="Sternberg P.W."/>
            <person name="Aroian R.V."/>
        </authorList>
    </citation>
    <scope>NUCLEOTIDE SEQUENCE</scope>
    <source>
        <strain evidence="2">HY135</strain>
    </source>
</reference>
<evidence type="ECO:0000313" key="1">
    <source>
        <dbReference type="EMBL" id="EYC21465.1"/>
    </source>
</evidence>
<comment type="caution">
    <text evidence="1">The sequence shown here is derived from an EMBL/GenBank/DDBJ whole genome shotgun (WGS) entry which is preliminary data.</text>
</comment>
<dbReference type="EMBL" id="JARK01001355">
    <property type="protein sequence ID" value="EYC21465.1"/>
    <property type="molecule type" value="Genomic_DNA"/>
</dbReference>
<accession>A0A016V1Z1</accession>
<name>A0A016V1Z1_9BILA</name>